<comment type="caution">
    <text evidence="1">The sequence shown here is derived from an EMBL/GenBank/DDBJ whole genome shotgun (WGS) entry which is preliminary data.</text>
</comment>
<gene>
    <name evidence="1" type="ORF">IAA52_07860</name>
</gene>
<dbReference type="Proteomes" id="UP000824260">
    <property type="component" value="Unassembled WGS sequence"/>
</dbReference>
<sequence length="118" mass="13350">MKWPEIPYREGADGMLEPALEFPAQPEGNVGKYGGMRLDYLREHRPLTYSRLRLEGTLKEHLLEVDAEAKRMMEAQIGYLEKANPAPDKAANPLAWTGHMNSLKAQAEEIVRNALIYA</sequence>
<dbReference type="EMBL" id="DVFZ01000078">
    <property type="protein sequence ID" value="HIQ83004.1"/>
    <property type="molecule type" value="Genomic_DNA"/>
</dbReference>
<proteinExistence type="predicted"/>
<dbReference type="InterPro" id="IPR026989">
    <property type="entry name" value="TnpV"/>
</dbReference>
<name>A0A9D0ZMJ8_9FIRM</name>
<reference evidence="1" key="2">
    <citation type="journal article" date="2021" name="PeerJ">
        <title>Extensive microbial diversity within the chicken gut microbiome revealed by metagenomics and culture.</title>
        <authorList>
            <person name="Gilroy R."/>
            <person name="Ravi A."/>
            <person name="Getino M."/>
            <person name="Pursley I."/>
            <person name="Horton D.L."/>
            <person name="Alikhan N.F."/>
            <person name="Baker D."/>
            <person name="Gharbi K."/>
            <person name="Hall N."/>
            <person name="Watson M."/>
            <person name="Adriaenssens E.M."/>
            <person name="Foster-Nyarko E."/>
            <person name="Jarju S."/>
            <person name="Secka A."/>
            <person name="Antonio M."/>
            <person name="Oren A."/>
            <person name="Chaudhuri R.R."/>
            <person name="La Ragione R."/>
            <person name="Hildebrand F."/>
            <person name="Pallen M.J."/>
        </authorList>
    </citation>
    <scope>NUCLEOTIDE SEQUENCE</scope>
    <source>
        <strain evidence="1">ChiSjej6B24-2974</strain>
    </source>
</reference>
<dbReference type="AlphaFoldDB" id="A0A9D0ZMJ8"/>
<dbReference type="Pfam" id="PF14198">
    <property type="entry name" value="TnpV"/>
    <property type="match status" value="1"/>
</dbReference>
<evidence type="ECO:0000313" key="1">
    <source>
        <dbReference type="EMBL" id="HIQ83004.1"/>
    </source>
</evidence>
<evidence type="ECO:0000313" key="2">
    <source>
        <dbReference type="Proteomes" id="UP000824260"/>
    </source>
</evidence>
<accession>A0A9D0ZMJ8</accession>
<protein>
    <submittedName>
        <fullName evidence="1">TnpV protein</fullName>
    </submittedName>
</protein>
<reference evidence="1" key="1">
    <citation type="submission" date="2020-10" db="EMBL/GenBank/DDBJ databases">
        <authorList>
            <person name="Gilroy R."/>
        </authorList>
    </citation>
    <scope>NUCLEOTIDE SEQUENCE</scope>
    <source>
        <strain evidence="1">ChiSjej6B24-2974</strain>
    </source>
</reference>
<organism evidence="1 2">
    <name type="scientific">Candidatus Pullichristensenella stercorigallinarum</name>
    <dbReference type="NCBI Taxonomy" id="2840909"/>
    <lineage>
        <taxon>Bacteria</taxon>
        <taxon>Bacillati</taxon>
        <taxon>Bacillota</taxon>
        <taxon>Clostridia</taxon>
        <taxon>Candidatus Pullichristensenella</taxon>
    </lineage>
</organism>